<reference evidence="1 2" key="1">
    <citation type="submission" date="2021-07" db="EMBL/GenBank/DDBJ databases">
        <authorList>
            <person name="So Y."/>
        </authorList>
    </citation>
    <scope>NUCLEOTIDE SEQUENCE [LARGE SCALE GENOMIC DNA]</scope>
    <source>
        <strain evidence="1 2">HJA6</strain>
    </source>
</reference>
<proteinExistence type="predicted"/>
<keyword evidence="2" id="KW-1185">Reference proteome</keyword>
<dbReference type="RefSeq" id="WP_219766897.1">
    <property type="nucleotide sequence ID" value="NZ_JAHYBZ010000020.1"/>
</dbReference>
<accession>A0ABS7AIA3</accession>
<name>A0ABS7AIA3_9PROT</name>
<protein>
    <submittedName>
        <fullName evidence="1">Phage tail assembly protein</fullName>
    </submittedName>
</protein>
<organism evidence="1 2">
    <name type="scientific">Roseomonas alba</name>
    <dbReference type="NCBI Taxonomy" id="2846776"/>
    <lineage>
        <taxon>Bacteria</taxon>
        <taxon>Pseudomonadati</taxon>
        <taxon>Pseudomonadota</taxon>
        <taxon>Alphaproteobacteria</taxon>
        <taxon>Acetobacterales</taxon>
        <taxon>Roseomonadaceae</taxon>
        <taxon>Roseomonas</taxon>
    </lineage>
</organism>
<comment type="caution">
    <text evidence="1">The sequence shown here is derived from an EMBL/GenBank/DDBJ whole genome shotgun (WGS) entry which is preliminary data.</text>
</comment>
<dbReference type="EMBL" id="JAHYBZ010000020">
    <property type="protein sequence ID" value="MBW6402031.1"/>
    <property type="molecule type" value="Genomic_DNA"/>
</dbReference>
<gene>
    <name evidence="1" type="ORF">KPL78_29565</name>
</gene>
<sequence>MSDTPHTLDLTATEAAPEIVLSENELAMPAARPGELVLPEDEQDDELGLPKDAVRLADGRIRLPLKYPRSLIVRIGAAAGKSETYDALTMRRLNGLDRKEAQSKPEDQMTMVLAARSAGMRLDLFNALWEQMDAEDVVRVERVIGHFLGLGRRTGR</sequence>
<evidence type="ECO:0000313" key="1">
    <source>
        <dbReference type="EMBL" id="MBW6402031.1"/>
    </source>
</evidence>
<dbReference type="Pfam" id="PF10109">
    <property type="entry name" value="Phage_TAC_7"/>
    <property type="match status" value="1"/>
</dbReference>
<dbReference type="InterPro" id="IPR019289">
    <property type="entry name" value="Phage_tail_E/E"/>
</dbReference>
<evidence type="ECO:0000313" key="2">
    <source>
        <dbReference type="Proteomes" id="UP001196565"/>
    </source>
</evidence>
<dbReference type="Proteomes" id="UP001196565">
    <property type="component" value="Unassembled WGS sequence"/>
</dbReference>